<organism evidence="2 3">
    <name type="scientific">Cyphomyrmex costatus</name>
    <dbReference type="NCBI Taxonomy" id="456900"/>
    <lineage>
        <taxon>Eukaryota</taxon>
        <taxon>Metazoa</taxon>
        <taxon>Ecdysozoa</taxon>
        <taxon>Arthropoda</taxon>
        <taxon>Hexapoda</taxon>
        <taxon>Insecta</taxon>
        <taxon>Pterygota</taxon>
        <taxon>Neoptera</taxon>
        <taxon>Endopterygota</taxon>
        <taxon>Hymenoptera</taxon>
        <taxon>Apocrita</taxon>
        <taxon>Aculeata</taxon>
        <taxon>Formicoidea</taxon>
        <taxon>Formicidae</taxon>
        <taxon>Myrmicinae</taxon>
        <taxon>Cyphomyrmex</taxon>
    </lineage>
</organism>
<evidence type="ECO:0000256" key="1">
    <source>
        <dbReference type="SAM" id="MobiDB-lite"/>
    </source>
</evidence>
<proteinExistence type="predicted"/>
<dbReference type="AlphaFoldDB" id="A0A195D0W0"/>
<dbReference type="EMBL" id="KQ977004">
    <property type="protein sequence ID" value="KYN06545.1"/>
    <property type="molecule type" value="Genomic_DNA"/>
</dbReference>
<dbReference type="Proteomes" id="UP000078542">
    <property type="component" value="Unassembled WGS sequence"/>
</dbReference>
<accession>A0A195D0W0</accession>
<feature type="region of interest" description="Disordered" evidence="1">
    <location>
        <begin position="1"/>
        <end position="26"/>
    </location>
</feature>
<evidence type="ECO:0000313" key="2">
    <source>
        <dbReference type="EMBL" id="KYN06545.1"/>
    </source>
</evidence>
<gene>
    <name evidence="2" type="ORF">ALC62_02624</name>
</gene>
<evidence type="ECO:0000313" key="3">
    <source>
        <dbReference type="Proteomes" id="UP000078542"/>
    </source>
</evidence>
<protein>
    <submittedName>
        <fullName evidence="2">Uncharacterized protein</fullName>
    </submittedName>
</protein>
<sequence length="43" mass="5134">MQARSNGPRRWCQAQSRNDSRLEMTRAQRLAKDIKSLAFRSRR</sequence>
<keyword evidence="3" id="KW-1185">Reference proteome</keyword>
<name>A0A195D0W0_9HYME</name>
<reference evidence="2 3" key="1">
    <citation type="submission" date="2016-03" db="EMBL/GenBank/DDBJ databases">
        <title>Cyphomyrmex costatus WGS genome.</title>
        <authorList>
            <person name="Nygaard S."/>
            <person name="Hu H."/>
            <person name="Boomsma J."/>
            <person name="Zhang G."/>
        </authorList>
    </citation>
    <scope>NUCLEOTIDE SEQUENCE [LARGE SCALE GENOMIC DNA]</scope>
    <source>
        <strain evidence="2">MS0001</strain>
        <tissue evidence="2">Whole body</tissue>
    </source>
</reference>